<dbReference type="InterPro" id="IPR051836">
    <property type="entry name" value="Kremen_rcpt"/>
</dbReference>
<dbReference type="InterPro" id="IPR002889">
    <property type="entry name" value="WSC_carb-bd"/>
</dbReference>
<evidence type="ECO:0000256" key="3">
    <source>
        <dbReference type="ARBA" id="ARBA00022729"/>
    </source>
</evidence>
<protein>
    <recommendedName>
        <fullName evidence="8">WSC domain-containing protein</fullName>
    </recommendedName>
</protein>
<keyword evidence="3 7" id="KW-0732">Signal</keyword>
<sequence>MVWQIALPLLLTLSAAIAAPDWTARQLKRNFPPLSANQSVLPPGWSGSPECFAQCGFDSGTSSFLLGASFTDPVGMTIESCVEFCDQEGYIMAGLFGAECHCANIFNPDTCFESDFGFCTIGGPAEDGGAQPCPGDSRESCGNGSPVATPQLLNIFFKDFCRALWQGGAQFTSGPWRLIYFYKYGFPMSEFSDLILISDTVGARALQHNAVDLHPGLPRGNLTIEACVNACNASGFKLAGVEFADECYCGNELLHNSQPISSCAPIAPNANAMPCKGDPDNFCGGPGLLYLYSLPETGLTPLIPFDSIFDGYCPSCSQFGIHT</sequence>
<keyword evidence="4" id="KW-1133">Transmembrane helix</keyword>
<evidence type="ECO:0000256" key="4">
    <source>
        <dbReference type="ARBA" id="ARBA00022989"/>
    </source>
</evidence>
<keyword evidence="6" id="KW-0325">Glycoprotein</keyword>
<dbReference type="AlphaFoldDB" id="A0A0C9UCA2"/>
<evidence type="ECO:0000256" key="1">
    <source>
        <dbReference type="ARBA" id="ARBA00004167"/>
    </source>
</evidence>
<evidence type="ECO:0000256" key="6">
    <source>
        <dbReference type="ARBA" id="ARBA00023180"/>
    </source>
</evidence>
<feature type="signal peptide" evidence="7">
    <location>
        <begin position="1"/>
        <end position="18"/>
    </location>
</feature>
<dbReference type="HOGENOM" id="CLU_071336_0_0_1"/>
<dbReference type="PANTHER" id="PTHR24269:SF16">
    <property type="entry name" value="PROTEIN SLG1"/>
    <property type="match status" value="1"/>
</dbReference>
<gene>
    <name evidence="9" type="ORF">M422DRAFT_68498</name>
</gene>
<evidence type="ECO:0000256" key="7">
    <source>
        <dbReference type="SAM" id="SignalP"/>
    </source>
</evidence>
<dbReference type="Proteomes" id="UP000054279">
    <property type="component" value="Unassembled WGS sequence"/>
</dbReference>
<feature type="chain" id="PRO_5002214237" description="WSC domain-containing protein" evidence="7">
    <location>
        <begin position="19"/>
        <end position="323"/>
    </location>
</feature>
<keyword evidence="10" id="KW-1185">Reference proteome</keyword>
<keyword evidence="2" id="KW-0812">Transmembrane</keyword>
<dbReference type="SMART" id="SM00321">
    <property type="entry name" value="WSC"/>
    <property type="match status" value="2"/>
</dbReference>
<evidence type="ECO:0000256" key="5">
    <source>
        <dbReference type="ARBA" id="ARBA00023136"/>
    </source>
</evidence>
<evidence type="ECO:0000259" key="8">
    <source>
        <dbReference type="PROSITE" id="PS51212"/>
    </source>
</evidence>
<dbReference type="PANTHER" id="PTHR24269">
    <property type="entry name" value="KREMEN PROTEIN"/>
    <property type="match status" value="1"/>
</dbReference>
<evidence type="ECO:0000313" key="9">
    <source>
        <dbReference type="EMBL" id="KIJ40733.1"/>
    </source>
</evidence>
<feature type="domain" description="WSC" evidence="8">
    <location>
        <begin position="49"/>
        <end position="159"/>
    </location>
</feature>
<name>A0A0C9UCA2_SPHS4</name>
<comment type="subcellular location">
    <subcellularLocation>
        <location evidence="1">Membrane</location>
        <topology evidence="1">Single-pass membrane protein</topology>
    </subcellularLocation>
</comment>
<evidence type="ECO:0000256" key="2">
    <source>
        <dbReference type="ARBA" id="ARBA00022692"/>
    </source>
</evidence>
<feature type="domain" description="WSC" evidence="8">
    <location>
        <begin position="197"/>
        <end position="295"/>
    </location>
</feature>
<dbReference type="Pfam" id="PF01822">
    <property type="entry name" value="WSC"/>
    <property type="match status" value="2"/>
</dbReference>
<evidence type="ECO:0000313" key="10">
    <source>
        <dbReference type="Proteomes" id="UP000054279"/>
    </source>
</evidence>
<dbReference type="PROSITE" id="PS51212">
    <property type="entry name" value="WSC"/>
    <property type="match status" value="2"/>
</dbReference>
<organism evidence="9 10">
    <name type="scientific">Sphaerobolus stellatus (strain SS14)</name>
    <dbReference type="NCBI Taxonomy" id="990650"/>
    <lineage>
        <taxon>Eukaryota</taxon>
        <taxon>Fungi</taxon>
        <taxon>Dikarya</taxon>
        <taxon>Basidiomycota</taxon>
        <taxon>Agaricomycotina</taxon>
        <taxon>Agaricomycetes</taxon>
        <taxon>Phallomycetidae</taxon>
        <taxon>Geastrales</taxon>
        <taxon>Sphaerobolaceae</taxon>
        <taxon>Sphaerobolus</taxon>
    </lineage>
</organism>
<keyword evidence="5" id="KW-0472">Membrane</keyword>
<dbReference type="EMBL" id="KN837142">
    <property type="protein sequence ID" value="KIJ40733.1"/>
    <property type="molecule type" value="Genomic_DNA"/>
</dbReference>
<dbReference type="OrthoDB" id="5985073at2759"/>
<accession>A0A0C9UCA2</accession>
<dbReference type="GO" id="GO:0005886">
    <property type="term" value="C:plasma membrane"/>
    <property type="evidence" value="ECO:0007669"/>
    <property type="project" value="TreeGrafter"/>
</dbReference>
<proteinExistence type="predicted"/>
<reference evidence="9 10" key="1">
    <citation type="submission" date="2014-06" db="EMBL/GenBank/DDBJ databases">
        <title>Evolutionary Origins and Diversification of the Mycorrhizal Mutualists.</title>
        <authorList>
            <consortium name="DOE Joint Genome Institute"/>
            <consortium name="Mycorrhizal Genomics Consortium"/>
            <person name="Kohler A."/>
            <person name="Kuo A."/>
            <person name="Nagy L.G."/>
            <person name="Floudas D."/>
            <person name="Copeland A."/>
            <person name="Barry K.W."/>
            <person name="Cichocki N."/>
            <person name="Veneault-Fourrey C."/>
            <person name="LaButti K."/>
            <person name="Lindquist E.A."/>
            <person name="Lipzen A."/>
            <person name="Lundell T."/>
            <person name="Morin E."/>
            <person name="Murat C."/>
            <person name="Riley R."/>
            <person name="Ohm R."/>
            <person name="Sun H."/>
            <person name="Tunlid A."/>
            <person name="Henrissat B."/>
            <person name="Grigoriev I.V."/>
            <person name="Hibbett D.S."/>
            <person name="Martin F."/>
        </authorList>
    </citation>
    <scope>NUCLEOTIDE SEQUENCE [LARGE SCALE GENOMIC DNA]</scope>
    <source>
        <strain evidence="9 10">SS14</strain>
    </source>
</reference>